<gene>
    <name evidence="1" type="ORF">M2B19_08715</name>
</gene>
<dbReference type="RefSeq" id="WP_309164684.1">
    <property type="nucleotide sequence ID" value="NZ_CP096849.1"/>
</dbReference>
<evidence type="ECO:0000313" key="2">
    <source>
        <dbReference type="Proteomes" id="UP001228563"/>
    </source>
</evidence>
<proteinExistence type="predicted"/>
<name>A0AAJ6LP25_9ENTR</name>
<dbReference type="EMBL" id="CP096849">
    <property type="protein sequence ID" value="WMT67638.1"/>
    <property type="molecule type" value="Genomic_DNA"/>
</dbReference>
<reference evidence="1" key="1">
    <citation type="submission" date="2022-04" db="EMBL/GenBank/DDBJ databases">
        <title>Co-occurrence of mcr-9 and blaNDM-1 in multidrug-resistant Enterobacter kobei strain isolated from an infant with urinary infection.</title>
        <authorList>
            <person name="Zeng H."/>
        </authorList>
    </citation>
    <scope>NUCLEOTIDE SEQUENCE</scope>
    <source>
        <strain evidence="1">EC1382</strain>
    </source>
</reference>
<evidence type="ECO:0000313" key="1">
    <source>
        <dbReference type="EMBL" id="WMT67638.1"/>
    </source>
</evidence>
<sequence>MEQTDCSSTAAGGEVVIKGKLISSQRYLDKAKVVDRALRFKRFIVSVYPIVMRGKQYTILMDCHHNYAAAKLAGVEPDYRPIGKKVMKIIGGLSEAERQGLFINNVTNSNYYFVETGEVVQELLLPDTSVKFQAHAGNQWILGK</sequence>
<dbReference type="AlphaFoldDB" id="A0AAJ6LP25"/>
<accession>A0AAJ6LP25</accession>
<protein>
    <submittedName>
        <fullName evidence="1">Chromosome partitioning protein ParB</fullName>
    </submittedName>
</protein>
<organism evidence="1 2">
    <name type="scientific">Enterobacter kobei</name>
    <dbReference type="NCBI Taxonomy" id="208224"/>
    <lineage>
        <taxon>Bacteria</taxon>
        <taxon>Pseudomonadati</taxon>
        <taxon>Pseudomonadota</taxon>
        <taxon>Gammaproteobacteria</taxon>
        <taxon>Enterobacterales</taxon>
        <taxon>Enterobacteriaceae</taxon>
        <taxon>Enterobacter</taxon>
        <taxon>Enterobacter cloacae complex</taxon>
    </lineage>
</organism>
<dbReference type="Proteomes" id="UP001228563">
    <property type="component" value="Chromosome"/>
</dbReference>